<evidence type="ECO:0000313" key="1">
    <source>
        <dbReference type="EMBL" id="KAF0921661.1"/>
    </source>
</evidence>
<dbReference type="AlphaFoldDB" id="A0A6G1EAG8"/>
<organism evidence="1 2">
    <name type="scientific">Oryza meyeriana var. granulata</name>
    <dbReference type="NCBI Taxonomy" id="110450"/>
    <lineage>
        <taxon>Eukaryota</taxon>
        <taxon>Viridiplantae</taxon>
        <taxon>Streptophyta</taxon>
        <taxon>Embryophyta</taxon>
        <taxon>Tracheophyta</taxon>
        <taxon>Spermatophyta</taxon>
        <taxon>Magnoliopsida</taxon>
        <taxon>Liliopsida</taxon>
        <taxon>Poales</taxon>
        <taxon>Poaceae</taxon>
        <taxon>BOP clade</taxon>
        <taxon>Oryzoideae</taxon>
        <taxon>Oryzeae</taxon>
        <taxon>Oryzinae</taxon>
        <taxon>Oryza</taxon>
        <taxon>Oryza meyeriana</taxon>
    </lineage>
</organism>
<keyword evidence="2" id="KW-1185">Reference proteome</keyword>
<gene>
    <name evidence="1" type="ORF">E2562_013399</name>
</gene>
<sequence length="123" mass="13658">MAASQTISSHGAREGGCVDQLRDMAGFLGFTLPEYAGYTLFGTHGIGLHPHTFTRTLPTTQLAYQALAWTALRRLAHTYMCRLTGSAFRLFPRLPSGRSDTRYPCPYRESHPALTRLVELLDA</sequence>
<evidence type="ECO:0000313" key="2">
    <source>
        <dbReference type="Proteomes" id="UP000479710"/>
    </source>
</evidence>
<dbReference type="EMBL" id="SPHZ02000004">
    <property type="protein sequence ID" value="KAF0921661.1"/>
    <property type="molecule type" value="Genomic_DNA"/>
</dbReference>
<protein>
    <submittedName>
        <fullName evidence="1">Uncharacterized protein</fullName>
    </submittedName>
</protein>
<name>A0A6G1EAG8_9ORYZ</name>
<reference evidence="1 2" key="1">
    <citation type="submission" date="2019-11" db="EMBL/GenBank/DDBJ databases">
        <title>Whole genome sequence of Oryza granulata.</title>
        <authorList>
            <person name="Li W."/>
        </authorList>
    </citation>
    <scope>NUCLEOTIDE SEQUENCE [LARGE SCALE GENOMIC DNA]</scope>
    <source>
        <strain evidence="2">cv. Menghai</strain>
        <tissue evidence="1">Leaf</tissue>
    </source>
</reference>
<comment type="caution">
    <text evidence="1">The sequence shown here is derived from an EMBL/GenBank/DDBJ whole genome shotgun (WGS) entry which is preliminary data.</text>
</comment>
<dbReference type="Proteomes" id="UP000479710">
    <property type="component" value="Unassembled WGS sequence"/>
</dbReference>
<proteinExistence type="predicted"/>
<accession>A0A6G1EAG8</accession>